<gene>
    <name evidence="2" type="ORF">UR21_C0019G0010</name>
</gene>
<sequence length="68" mass="7215">MKENIPISHIQKDEAIHAALVGALIGIGIGSVIAIDTPILLGSGIVVLAIHESKTALKRINKRKIIKI</sequence>
<keyword evidence="1" id="KW-0472">Membrane</keyword>
<proteinExistence type="predicted"/>
<keyword evidence="1" id="KW-1133">Transmembrane helix</keyword>
<dbReference type="AlphaFoldDB" id="A0A0F9YH93"/>
<keyword evidence="1" id="KW-0812">Transmembrane</keyword>
<dbReference type="Proteomes" id="UP000034803">
    <property type="component" value="Unassembled WGS sequence"/>
</dbReference>
<evidence type="ECO:0000313" key="2">
    <source>
        <dbReference type="EMBL" id="KKP30964.1"/>
    </source>
</evidence>
<feature type="transmembrane region" description="Helical" evidence="1">
    <location>
        <begin position="20"/>
        <end position="50"/>
    </location>
</feature>
<evidence type="ECO:0000256" key="1">
    <source>
        <dbReference type="SAM" id="Phobius"/>
    </source>
</evidence>
<organism evidence="2 3">
    <name type="scientific">Candidatus Woesebacteria bacterium GW2011_GWC2_31_9</name>
    <dbReference type="NCBI Taxonomy" id="1618586"/>
    <lineage>
        <taxon>Bacteria</taxon>
        <taxon>Candidatus Woeseibacteriota</taxon>
    </lineage>
</organism>
<accession>A0A0F9YH93</accession>
<evidence type="ECO:0000313" key="3">
    <source>
        <dbReference type="Proteomes" id="UP000034803"/>
    </source>
</evidence>
<protein>
    <submittedName>
        <fullName evidence="2">Uncharacterized protein</fullName>
    </submittedName>
</protein>
<reference evidence="2 3" key="1">
    <citation type="journal article" date="2015" name="Nature">
        <title>rRNA introns, odd ribosomes, and small enigmatic genomes across a large radiation of phyla.</title>
        <authorList>
            <person name="Brown C.T."/>
            <person name="Hug L.A."/>
            <person name="Thomas B.C."/>
            <person name="Sharon I."/>
            <person name="Castelle C.J."/>
            <person name="Singh A."/>
            <person name="Wilkins M.J."/>
            <person name="Williams K.H."/>
            <person name="Banfield J.F."/>
        </authorList>
    </citation>
    <scope>NUCLEOTIDE SEQUENCE [LARGE SCALE GENOMIC DNA]</scope>
</reference>
<name>A0A0F9YH93_9BACT</name>
<comment type="caution">
    <text evidence="2">The sequence shown here is derived from an EMBL/GenBank/DDBJ whole genome shotgun (WGS) entry which is preliminary data.</text>
</comment>
<dbReference type="EMBL" id="LBOI01000019">
    <property type="protein sequence ID" value="KKP30964.1"/>
    <property type="molecule type" value="Genomic_DNA"/>
</dbReference>